<sequence>MAGEIVFYQTDDGRVRVQARLEDETLWLTQQQMAELFQTSKQNISHHIRSIYEEGELTLDATVKNYLTVQREGTRDVQRQIEYYNLDMVISVGYRVKSLIATRFRIWATAQLKEYIVKGFVMDDERLKNPPVAGSNVPDYFDEMLARVRDIRASERRMYLRVREIFALAADYEPSLPDTTRFFSTIQNNSARIPALQGGEG</sequence>
<dbReference type="Pfam" id="PF13310">
    <property type="entry name" value="Virulence_RhuM"/>
    <property type="match status" value="1"/>
</dbReference>
<dbReference type="Proteomes" id="UP000249396">
    <property type="component" value="Unassembled WGS sequence"/>
</dbReference>
<accession>A0A2W4TMS4</accession>
<dbReference type="AlphaFoldDB" id="A0A2W4TMS4"/>
<comment type="caution">
    <text evidence="1">The sequence shown here is derived from an EMBL/GenBank/DDBJ whole genome shotgun (WGS) entry which is preliminary data.</text>
</comment>
<name>A0A2W4TMS4_9GAMM</name>
<evidence type="ECO:0008006" key="3">
    <source>
        <dbReference type="Google" id="ProtNLM"/>
    </source>
</evidence>
<organism evidence="1 2">
    <name type="scientific">Candidatus Methylumidiphilus alinenensis</name>
    <dbReference type="NCBI Taxonomy" id="2202197"/>
    <lineage>
        <taxon>Bacteria</taxon>
        <taxon>Pseudomonadati</taxon>
        <taxon>Pseudomonadota</taxon>
        <taxon>Gammaproteobacteria</taxon>
        <taxon>Methylococcales</taxon>
        <taxon>Candidatus Methylumidiphilus</taxon>
    </lineage>
</organism>
<dbReference type="EMBL" id="QJPH01000182">
    <property type="protein sequence ID" value="PZN83607.1"/>
    <property type="molecule type" value="Genomic_DNA"/>
</dbReference>
<evidence type="ECO:0000313" key="2">
    <source>
        <dbReference type="Proteomes" id="UP000249396"/>
    </source>
</evidence>
<protein>
    <recommendedName>
        <fullName evidence="3">Hydroxyacid dehydrogenase</fullName>
    </recommendedName>
</protein>
<gene>
    <name evidence="1" type="ORF">DM484_04005</name>
</gene>
<proteinExistence type="predicted"/>
<reference evidence="1 2" key="1">
    <citation type="journal article" date="2018" name="Aquat. Microb. Ecol.">
        <title>Gammaproteobacterial methanotrophs dominate.</title>
        <authorList>
            <person name="Rissanen A.J."/>
            <person name="Saarenheimo J."/>
            <person name="Tiirola M."/>
            <person name="Peura S."/>
            <person name="Aalto S.L."/>
            <person name="Karvinen A."/>
            <person name="Nykanen H."/>
        </authorList>
    </citation>
    <scope>NUCLEOTIDE SEQUENCE [LARGE SCALE GENOMIC DNA]</scope>
    <source>
        <strain evidence="1">AMbin10</strain>
    </source>
</reference>
<dbReference type="PANTHER" id="PTHR35810">
    <property type="entry name" value="CYTOPLASMIC PROTEIN-RELATED"/>
    <property type="match status" value="1"/>
</dbReference>
<evidence type="ECO:0000313" key="1">
    <source>
        <dbReference type="EMBL" id="PZN83607.1"/>
    </source>
</evidence>
<dbReference type="InterPro" id="IPR011204">
    <property type="entry name" value="Virulence_RhuM-like"/>
</dbReference>
<dbReference type="PANTHER" id="PTHR35810:SF1">
    <property type="entry name" value="CYTOPLASMIC PROTEIN"/>
    <property type="match status" value="1"/>
</dbReference>